<keyword evidence="3" id="KW-1185">Reference proteome</keyword>
<evidence type="ECO:0000256" key="1">
    <source>
        <dbReference type="SAM" id="MobiDB-lite"/>
    </source>
</evidence>
<dbReference type="KEGG" id="dpx:DAPPUDRAFT_239208"/>
<sequence length="52" mass="5633">MYVADVGCLRAHQSIHSRLMQSGTRLHTSKMLSQNGTHSGMHPSGGRNLDNG</sequence>
<organism evidence="2 3">
    <name type="scientific">Daphnia pulex</name>
    <name type="common">Water flea</name>
    <dbReference type="NCBI Taxonomy" id="6669"/>
    <lineage>
        <taxon>Eukaryota</taxon>
        <taxon>Metazoa</taxon>
        <taxon>Ecdysozoa</taxon>
        <taxon>Arthropoda</taxon>
        <taxon>Crustacea</taxon>
        <taxon>Branchiopoda</taxon>
        <taxon>Diplostraca</taxon>
        <taxon>Cladocera</taxon>
        <taxon>Anomopoda</taxon>
        <taxon>Daphniidae</taxon>
        <taxon>Daphnia</taxon>
    </lineage>
</organism>
<name>E9G8M7_DAPPU</name>
<dbReference type="HOGENOM" id="CLU_3089324_0_0_1"/>
<dbReference type="InParanoid" id="E9G8M7"/>
<protein>
    <submittedName>
        <fullName evidence="2">Uncharacterized protein</fullName>
    </submittedName>
</protein>
<accession>E9G8M7</accession>
<reference evidence="2 3" key="1">
    <citation type="journal article" date="2011" name="Science">
        <title>The ecoresponsive genome of Daphnia pulex.</title>
        <authorList>
            <person name="Colbourne J.K."/>
            <person name="Pfrender M.E."/>
            <person name="Gilbert D."/>
            <person name="Thomas W.K."/>
            <person name="Tucker A."/>
            <person name="Oakley T.H."/>
            <person name="Tokishita S."/>
            <person name="Aerts A."/>
            <person name="Arnold G.J."/>
            <person name="Basu M.K."/>
            <person name="Bauer D.J."/>
            <person name="Caceres C.E."/>
            <person name="Carmel L."/>
            <person name="Casola C."/>
            <person name="Choi J.H."/>
            <person name="Detter J.C."/>
            <person name="Dong Q."/>
            <person name="Dusheyko S."/>
            <person name="Eads B.D."/>
            <person name="Frohlich T."/>
            <person name="Geiler-Samerotte K.A."/>
            <person name="Gerlach D."/>
            <person name="Hatcher P."/>
            <person name="Jogdeo S."/>
            <person name="Krijgsveld J."/>
            <person name="Kriventseva E.V."/>
            <person name="Kultz D."/>
            <person name="Laforsch C."/>
            <person name="Lindquist E."/>
            <person name="Lopez J."/>
            <person name="Manak J.R."/>
            <person name="Muller J."/>
            <person name="Pangilinan J."/>
            <person name="Patwardhan R.P."/>
            <person name="Pitluck S."/>
            <person name="Pritham E.J."/>
            <person name="Rechtsteiner A."/>
            <person name="Rho M."/>
            <person name="Rogozin I.B."/>
            <person name="Sakarya O."/>
            <person name="Salamov A."/>
            <person name="Schaack S."/>
            <person name="Shapiro H."/>
            <person name="Shiga Y."/>
            <person name="Skalitzky C."/>
            <person name="Smith Z."/>
            <person name="Souvorov A."/>
            <person name="Sung W."/>
            <person name="Tang Z."/>
            <person name="Tsuchiya D."/>
            <person name="Tu H."/>
            <person name="Vos H."/>
            <person name="Wang M."/>
            <person name="Wolf Y.I."/>
            <person name="Yamagata H."/>
            <person name="Yamada T."/>
            <person name="Ye Y."/>
            <person name="Shaw J.R."/>
            <person name="Andrews J."/>
            <person name="Crease T.J."/>
            <person name="Tang H."/>
            <person name="Lucas S.M."/>
            <person name="Robertson H.M."/>
            <person name="Bork P."/>
            <person name="Koonin E.V."/>
            <person name="Zdobnov E.M."/>
            <person name="Grigoriev I.V."/>
            <person name="Lynch M."/>
            <person name="Boore J.L."/>
        </authorList>
    </citation>
    <scope>NUCLEOTIDE SEQUENCE [LARGE SCALE GENOMIC DNA]</scope>
</reference>
<feature type="region of interest" description="Disordered" evidence="1">
    <location>
        <begin position="21"/>
        <end position="52"/>
    </location>
</feature>
<feature type="compositionally biased region" description="Polar residues" evidence="1">
    <location>
        <begin position="21"/>
        <end position="38"/>
    </location>
</feature>
<evidence type="ECO:0000313" key="2">
    <source>
        <dbReference type="EMBL" id="EFX84239.1"/>
    </source>
</evidence>
<dbReference type="AlphaFoldDB" id="E9G8M7"/>
<dbReference type="EMBL" id="GL732535">
    <property type="protein sequence ID" value="EFX84239.1"/>
    <property type="molecule type" value="Genomic_DNA"/>
</dbReference>
<proteinExistence type="predicted"/>
<gene>
    <name evidence="2" type="ORF">DAPPUDRAFT_239208</name>
</gene>
<evidence type="ECO:0000313" key="3">
    <source>
        <dbReference type="Proteomes" id="UP000000305"/>
    </source>
</evidence>
<dbReference type="Proteomes" id="UP000000305">
    <property type="component" value="Unassembled WGS sequence"/>
</dbReference>